<accession>A0A517LV33</accession>
<dbReference type="PANTHER" id="PTHR43737">
    <property type="entry name" value="BLL7424 PROTEIN"/>
    <property type="match status" value="1"/>
</dbReference>
<reference evidence="1 2" key="1">
    <citation type="submission" date="2019-02" db="EMBL/GenBank/DDBJ databases">
        <title>Deep-cultivation of Planctomycetes and their phenomic and genomic characterization uncovers novel biology.</title>
        <authorList>
            <person name="Wiegand S."/>
            <person name="Jogler M."/>
            <person name="Boedeker C."/>
            <person name="Pinto D."/>
            <person name="Vollmers J."/>
            <person name="Rivas-Marin E."/>
            <person name="Kohn T."/>
            <person name="Peeters S.H."/>
            <person name="Heuer A."/>
            <person name="Rast P."/>
            <person name="Oberbeckmann S."/>
            <person name="Bunk B."/>
            <person name="Jeske O."/>
            <person name="Meyerdierks A."/>
            <person name="Storesund J.E."/>
            <person name="Kallscheuer N."/>
            <person name="Luecker S."/>
            <person name="Lage O.M."/>
            <person name="Pohl T."/>
            <person name="Merkel B.J."/>
            <person name="Hornburger P."/>
            <person name="Mueller R.-W."/>
            <person name="Bruemmer F."/>
            <person name="Labrenz M."/>
            <person name="Spormann A.M."/>
            <person name="Op den Camp H."/>
            <person name="Overmann J."/>
            <person name="Amann R."/>
            <person name="Jetten M.S.M."/>
            <person name="Mascher T."/>
            <person name="Medema M.H."/>
            <person name="Devos D.P."/>
            <person name="Kaster A.-K."/>
            <person name="Ovreas L."/>
            <person name="Rohde M."/>
            <person name="Galperin M.Y."/>
            <person name="Jogler C."/>
        </authorList>
    </citation>
    <scope>NUCLEOTIDE SEQUENCE [LARGE SCALE GENOMIC DNA]</scope>
    <source>
        <strain evidence="1 2">EC9</strain>
    </source>
</reference>
<dbReference type="OrthoDB" id="9779968at2"/>
<organism evidence="1 2">
    <name type="scientific">Rosistilla ulvae</name>
    <dbReference type="NCBI Taxonomy" id="1930277"/>
    <lineage>
        <taxon>Bacteria</taxon>
        <taxon>Pseudomonadati</taxon>
        <taxon>Planctomycetota</taxon>
        <taxon>Planctomycetia</taxon>
        <taxon>Pirellulales</taxon>
        <taxon>Pirellulaceae</taxon>
        <taxon>Rosistilla</taxon>
    </lineage>
</organism>
<dbReference type="EMBL" id="CP036261">
    <property type="protein sequence ID" value="QDS86483.1"/>
    <property type="molecule type" value="Genomic_DNA"/>
</dbReference>
<gene>
    <name evidence="1" type="ORF">EC9_06450</name>
</gene>
<dbReference type="PANTHER" id="PTHR43737:SF1">
    <property type="entry name" value="DUF1501 DOMAIN-CONTAINING PROTEIN"/>
    <property type="match status" value="1"/>
</dbReference>
<dbReference type="RefSeq" id="WP_145342252.1">
    <property type="nucleotide sequence ID" value="NZ_CP036261.1"/>
</dbReference>
<evidence type="ECO:0000313" key="2">
    <source>
        <dbReference type="Proteomes" id="UP000319557"/>
    </source>
</evidence>
<dbReference type="KEGG" id="ruv:EC9_06450"/>
<dbReference type="InterPro" id="IPR010869">
    <property type="entry name" value="DUF1501"/>
</dbReference>
<dbReference type="Proteomes" id="UP000319557">
    <property type="component" value="Chromosome"/>
</dbReference>
<proteinExistence type="predicted"/>
<dbReference type="InterPro" id="IPR017850">
    <property type="entry name" value="Alkaline_phosphatase_core_sf"/>
</dbReference>
<keyword evidence="2" id="KW-1185">Reference proteome</keyword>
<name>A0A517LV33_9BACT</name>
<evidence type="ECO:0008006" key="3">
    <source>
        <dbReference type="Google" id="ProtNLM"/>
    </source>
</evidence>
<evidence type="ECO:0000313" key="1">
    <source>
        <dbReference type="EMBL" id="QDS86483.1"/>
    </source>
</evidence>
<dbReference type="AlphaFoldDB" id="A0A517LV33"/>
<dbReference type="SUPFAM" id="SSF53649">
    <property type="entry name" value="Alkaline phosphatase-like"/>
    <property type="match status" value="1"/>
</dbReference>
<sequence>MNKTLTSRRKVLQAGVCGALGLSMADMLRMEAAESKAFTQVAGQKREAKALSVIQLHLGGGLQQQESLDPKPEAPIDIRGQFGVMKTNTGDILSDTFPRTSAVADKLTVIRSVVGRIPDHQQATYHLFTGYTPTAVIDFPQMGSVVSHELGKRGELPPYVAIPNQNAFAGGTGFLSSTYGAFETDSDPGARGYQVKDFSIPKNVSMERFDRRQSARQIVEQRIRQLEADRGTLDTMDDFYKQAYTVLTSAQAQAAFSLDDETEETRQLYGSDVVGLKGPDNRFHPKGLAERLIVARRLVESGVRFVTVNYGAWDCHVDVRSNTLDQMPALDAAIAGMVTDLDRRGLLDTTIFWVTTEFGRTPKVNSDAGRDHWARCYSNLIAGGGFTRGQMYGVSDATGAEPARDAVPLENLLHTIYHQLGIDGSKELLAFGTRPIEIVKEGKLVHGLLA</sequence>
<protein>
    <recommendedName>
        <fullName evidence="3">Sulfatase</fullName>
    </recommendedName>
</protein>
<dbReference type="Pfam" id="PF07394">
    <property type="entry name" value="DUF1501"/>
    <property type="match status" value="1"/>
</dbReference>